<comment type="caution">
    <text evidence="1">The sequence shown here is derived from an EMBL/GenBank/DDBJ whole genome shotgun (WGS) entry which is preliminary data.</text>
</comment>
<accession>A0ABX1F1H6</accession>
<protein>
    <submittedName>
        <fullName evidence="1">Uncharacterized protein</fullName>
    </submittedName>
</protein>
<dbReference type="RefSeq" id="WP_168050700.1">
    <property type="nucleotide sequence ID" value="NZ_JAATJR010000004.1"/>
</dbReference>
<organism evidence="1 2">
    <name type="scientific">Falsiroseomonas frigidaquae</name>
    <dbReference type="NCBI Taxonomy" id="487318"/>
    <lineage>
        <taxon>Bacteria</taxon>
        <taxon>Pseudomonadati</taxon>
        <taxon>Pseudomonadota</taxon>
        <taxon>Alphaproteobacteria</taxon>
        <taxon>Acetobacterales</taxon>
        <taxon>Roseomonadaceae</taxon>
        <taxon>Falsiroseomonas</taxon>
    </lineage>
</organism>
<sequence>MTIDLRPDVHAGLQAPVRRYFDFAFNGQAAVTLRAVDWTEQGDFLLPVGRFRVQGRQRSQAG</sequence>
<reference evidence="1 2" key="1">
    <citation type="submission" date="2020-03" db="EMBL/GenBank/DDBJ databases">
        <title>Roseomonas selenitidurans sp. nov. isolated from soil.</title>
        <authorList>
            <person name="Liu H."/>
        </authorList>
    </citation>
    <scope>NUCLEOTIDE SEQUENCE [LARGE SCALE GENOMIC DNA]</scope>
    <source>
        <strain evidence="1 2">JCM 15073</strain>
    </source>
</reference>
<dbReference type="Proteomes" id="UP000765160">
    <property type="component" value="Unassembled WGS sequence"/>
</dbReference>
<dbReference type="EMBL" id="JAAVTX010000004">
    <property type="protein sequence ID" value="NKE46195.1"/>
    <property type="molecule type" value="Genomic_DNA"/>
</dbReference>
<evidence type="ECO:0000313" key="1">
    <source>
        <dbReference type="EMBL" id="NKE46195.1"/>
    </source>
</evidence>
<proteinExistence type="predicted"/>
<evidence type="ECO:0000313" key="2">
    <source>
        <dbReference type="Proteomes" id="UP000765160"/>
    </source>
</evidence>
<gene>
    <name evidence="1" type="ORF">HB662_15520</name>
</gene>
<name>A0ABX1F1H6_9PROT</name>
<keyword evidence="2" id="KW-1185">Reference proteome</keyword>